<accession>A0A1S4CKM5</accession>
<organism evidence="2 3">
    <name type="scientific">Nicotiana tabacum</name>
    <name type="common">Common tobacco</name>
    <dbReference type="NCBI Taxonomy" id="4097"/>
    <lineage>
        <taxon>Eukaryota</taxon>
        <taxon>Viridiplantae</taxon>
        <taxon>Streptophyta</taxon>
        <taxon>Embryophyta</taxon>
        <taxon>Tracheophyta</taxon>
        <taxon>Spermatophyta</taxon>
        <taxon>Magnoliopsida</taxon>
        <taxon>eudicotyledons</taxon>
        <taxon>Gunneridae</taxon>
        <taxon>Pentapetalae</taxon>
        <taxon>asterids</taxon>
        <taxon>lamiids</taxon>
        <taxon>Solanales</taxon>
        <taxon>Solanaceae</taxon>
        <taxon>Nicotianoideae</taxon>
        <taxon>Nicotianeae</taxon>
        <taxon>Nicotiana</taxon>
    </lineage>
</organism>
<dbReference type="OrthoDB" id="448448at2759"/>
<feature type="compositionally biased region" description="Low complexity" evidence="1">
    <location>
        <begin position="96"/>
        <end position="112"/>
    </location>
</feature>
<dbReference type="RefSeq" id="XP_016501459.1">
    <property type="nucleotide sequence ID" value="XM_016645973.1"/>
</dbReference>
<dbReference type="RefSeq" id="XP_016501459.1">
    <property type="nucleotide sequence ID" value="XM_016645973.2"/>
</dbReference>
<sequence>MMMTDQSSQYSLPSEDSAVEFGMNFDELSMDIDDIWKIIDEDPDPSLPSMPEVFMPNDMGQGYSDLERASFSGGQFLGHIGVSPSSNSEASDSRTGVSDGSSDSAGNSNVDGGKLEFQLGIDSPVHSFCGNLTERRPGQDNDWSTHKDNLSRCTSSNVQQERLLLSQSTIENKLRTSETLAAEETSSIEVAASPNDEPYAGFSLCQSSDTLPESWDKFPQTFHADSFSKPAALNNLDFEMLSHNDKMLNIMDGQLDHTTGIADSDTMAYENWTRTGEGVQQVPECYMTANFGVGELSAYRSGGIQTSLNNGILSSRLRDSNKVQKMFPQPLPFSGSSFLIQNHQLHRRNDKNELIGGADIPTVSGLSNSFVPAPATAFSSTDFMVYPKVENDILQYDRSSHHLDNFKKASLEKIILVPQDHHTDVKGRELPVSLSSTSMKKQFSCAMLEKGQKHSSLKFTGSRLSTTTHRGA</sequence>
<name>A0A1S4CKM5_TOBAC</name>
<dbReference type="GeneID" id="107819811"/>
<protein>
    <submittedName>
        <fullName evidence="3">Uncharacterized protein LOC107819811 isoform X2</fullName>
    </submittedName>
    <submittedName>
        <fullName evidence="3">Uncharacterized protein isoform X2</fullName>
    </submittedName>
</protein>
<feature type="region of interest" description="Disordered" evidence="1">
    <location>
        <begin position="80"/>
        <end position="113"/>
    </location>
</feature>
<feature type="compositionally biased region" description="Polar residues" evidence="1">
    <location>
        <begin position="83"/>
        <end position="95"/>
    </location>
</feature>
<dbReference type="AlphaFoldDB" id="A0A1S4CKM5"/>
<evidence type="ECO:0000313" key="3">
    <source>
        <dbReference type="RefSeq" id="XP_016501459.1"/>
    </source>
</evidence>
<keyword evidence="2" id="KW-1185">Reference proteome</keyword>
<evidence type="ECO:0000313" key="2">
    <source>
        <dbReference type="Proteomes" id="UP000790787"/>
    </source>
</evidence>
<evidence type="ECO:0000256" key="1">
    <source>
        <dbReference type="SAM" id="MobiDB-lite"/>
    </source>
</evidence>
<dbReference type="Proteomes" id="UP000790787">
    <property type="component" value="Chromosome 5"/>
</dbReference>
<gene>
    <name evidence="3" type="primary">LOC107819811</name>
</gene>
<reference evidence="2" key="1">
    <citation type="journal article" date="2014" name="Nat. Commun.">
        <title>The tobacco genome sequence and its comparison with those of tomato and potato.</title>
        <authorList>
            <person name="Sierro N."/>
            <person name="Battey J.N."/>
            <person name="Ouadi S."/>
            <person name="Bakaher N."/>
            <person name="Bovet L."/>
            <person name="Willig A."/>
            <person name="Goepfert S."/>
            <person name="Peitsch M.C."/>
            <person name="Ivanov N.V."/>
        </authorList>
    </citation>
    <scope>NUCLEOTIDE SEQUENCE [LARGE SCALE GENOMIC DNA]</scope>
</reference>
<proteinExistence type="predicted"/>
<reference evidence="3" key="2">
    <citation type="submission" date="2025-08" db="UniProtKB">
        <authorList>
            <consortium name="RefSeq"/>
        </authorList>
    </citation>
    <scope>IDENTIFICATION</scope>
    <source>
        <tissue evidence="3">Leaf</tissue>
    </source>
</reference>